<evidence type="ECO:0000313" key="3">
    <source>
        <dbReference type="EMBL" id="KAJ8873507.1"/>
    </source>
</evidence>
<feature type="compositionally biased region" description="Basic and acidic residues" evidence="2">
    <location>
        <begin position="687"/>
        <end position="723"/>
    </location>
</feature>
<gene>
    <name evidence="3" type="ORF">PR048_024325</name>
</gene>
<sequence>MAAGQVRSTSTMKTPPMVVTPEHADILLALRSPQVLCLAALRQERMCWTLDNIAELRVKARALVNRGDAGEGATGAAASAEQHLVVTSKRFHYYEVTANEKNENLGKLIEDLRAELADCDLDPNSRDILDLVTPLGQYQLKRLPMGVKCGPQAMSRILFHSVKYPVHFSPGIMGTDTWCRKSKSLPPSWRKSELDTHPASTLKCKGNPTSVIRASMERRQNEGVGEAIGMPTNGIGRHLRKSGDPAGNRARFNLVEGEQANRSATAAPININSVLERGTAFRAMISCPAAHPWNTIATTSCMAEGAEHDACSSLLSSCLVFTLLALAAMIFFLKGVYPQDRSLTRAVGHCRQTPTIPMLCGSVIKLPQPERKLAESAGEWNYSSFRLERLRETKMKMRADLESKPEPMRMKGSEYGAATECNVCCGKWEIPEKTRRPSVSSGTIPTCENPGVTPPGSTAPTSLLEMSLLKGSTAPTSLLEMSLLKGSTAPTSLLEIHWLPGSSWSDCVSELPAGYLECRQHCYERRWLRRDRRVTFLPRTRFAVLGGERSSHYTTAETSDTRDIKECPVNHRVAVLLAACPLDVGPGRPSPLRPRVHWDLSGLSPSARPEALLESGVFIIHVRVLNAGRLCLPRSTARVSLRLSEPDGVIHDTDVMAPASRAVKERQVAGMLRYKNKEQAGPPSSSVRDRASIAGSEKGKEKEGRQNSAVKRADLSRAKRSCTEADGEDDEKPKSGLYDRNSNPGPPECEFKCYHSTTSLADHVVSHNTLLQQYLTGKILKIMCHFGSTCDP</sequence>
<comment type="caution">
    <text evidence="3">The sequence shown here is derived from an EMBL/GenBank/DDBJ whole genome shotgun (WGS) entry which is preliminary data.</text>
</comment>
<reference evidence="3 4" key="1">
    <citation type="submission" date="2023-02" db="EMBL/GenBank/DDBJ databases">
        <title>LHISI_Scaffold_Assembly.</title>
        <authorList>
            <person name="Stuart O.P."/>
            <person name="Cleave R."/>
            <person name="Magrath M.J.L."/>
            <person name="Mikheyev A.S."/>
        </authorList>
    </citation>
    <scope>NUCLEOTIDE SEQUENCE [LARGE SCALE GENOMIC DNA]</scope>
    <source>
        <strain evidence="3">Daus_M_001</strain>
        <tissue evidence="3">Leg muscle</tissue>
    </source>
</reference>
<organism evidence="3 4">
    <name type="scientific">Dryococelus australis</name>
    <dbReference type="NCBI Taxonomy" id="614101"/>
    <lineage>
        <taxon>Eukaryota</taxon>
        <taxon>Metazoa</taxon>
        <taxon>Ecdysozoa</taxon>
        <taxon>Arthropoda</taxon>
        <taxon>Hexapoda</taxon>
        <taxon>Insecta</taxon>
        <taxon>Pterygota</taxon>
        <taxon>Neoptera</taxon>
        <taxon>Polyneoptera</taxon>
        <taxon>Phasmatodea</taxon>
        <taxon>Verophasmatodea</taxon>
        <taxon>Anareolatae</taxon>
        <taxon>Phasmatidae</taxon>
        <taxon>Eurycanthinae</taxon>
        <taxon>Dryococelus</taxon>
    </lineage>
</organism>
<dbReference type="Proteomes" id="UP001159363">
    <property type="component" value="Chromosome 9"/>
</dbReference>
<protein>
    <submittedName>
        <fullName evidence="3">Uncharacterized protein</fullName>
    </submittedName>
</protein>
<feature type="compositionally biased region" description="Polar residues" evidence="2">
    <location>
        <begin position="437"/>
        <end position="446"/>
    </location>
</feature>
<accession>A0ABQ9GN92</accession>
<feature type="region of interest" description="Disordered" evidence="2">
    <location>
        <begin position="436"/>
        <end position="457"/>
    </location>
</feature>
<keyword evidence="1" id="KW-0175">Coiled coil</keyword>
<dbReference type="EMBL" id="JARBHB010000010">
    <property type="protein sequence ID" value="KAJ8873507.1"/>
    <property type="molecule type" value="Genomic_DNA"/>
</dbReference>
<name>A0ABQ9GN92_9NEOP</name>
<feature type="region of interest" description="Disordered" evidence="2">
    <location>
        <begin position="673"/>
        <end position="742"/>
    </location>
</feature>
<keyword evidence="4" id="KW-1185">Reference proteome</keyword>
<proteinExistence type="predicted"/>
<evidence type="ECO:0000313" key="4">
    <source>
        <dbReference type="Proteomes" id="UP001159363"/>
    </source>
</evidence>
<evidence type="ECO:0000256" key="2">
    <source>
        <dbReference type="SAM" id="MobiDB-lite"/>
    </source>
</evidence>
<feature type="coiled-coil region" evidence="1">
    <location>
        <begin position="95"/>
        <end position="122"/>
    </location>
</feature>
<evidence type="ECO:0000256" key="1">
    <source>
        <dbReference type="SAM" id="Coils"/>
    </source>
</evidence>